<evidence type="ECO:0000313" key="1">
    <source>
        <dbReference type="EMBL" id="RIB14219.1"/>
    </source>
</evidence>
<dbReference type="EMBL" id="QKWP01000851">
    <property type="protein sequence ID" value="RIB14219.1"/>
    <property type="molecule type" value="Genomic_DNA"/>
</dbReference>
<dbReference type="OrthoDB" id="2478803at2759"/>
<dbReference type="Gene3D" id="2.120.10.80">
    <property type="entry name" value="Kelch-type beta propeller"/>
    <property type="match status" value="1"/>
</dbReference>
<keyword evidence="2" id="KW-1185">Reference proteome</keyword>
<dbReference type="InterPro" id="IPR011043">
    <property type="entry name" value="Gal_Oxase/kelch_b-propeller"/>
</dbReference>
<dbReference type="InterPro" id="IPR015915">
    <property type="entry name" value="Kelch-typ_b-propeller"/>
</dbReference>
<dbReference type="SUPFAM" id="SSF50965">
    <property type="entry name" value="Galactose oxidase, central domain"/>
    <property type="match status" value="1"/>
</dbReference>
<sequence>MQMLDTITMKWSTLNISQNVPFPCFGYAAVLLPTAEIIYIGGSEQPLLGSIRSVDIKAIRLFNTKSFTWSTKVY</sequence>
<gene>
    <name evidence="1" type="ORF">C2G38_1674138</name>
</gene>
<comment type="caution">
    <text evidence="1">The sequence shown here is derived from an EMBL/GenBank/DDBJ whole genome shotgun (WGS) entry which is preliminary data.</text>
</comment>
<reference evidence="1 2" key="1">
    <citation type="submission" date="2018-06" db="EMBL/GenBank/DDBJ databases">
        <title>Comparative genomics reveals the genomic features of Rhizophagus irregularis, R. cerebriforme, R. diaphanum and Gigaspora rosea, and their symbiotic lifestyle signature.</title>
        <authorList>
            <person name="Morin E."/>
            <person name="San Clemente H."/>
            <person name="Chen E.C.H."/>
            <person name="De La Providencia I."/>
            <person name="Hainaut M."/>
            <person name="Kuo A."/>
            <person name="Kohler A."/>
            <person name="Murat C."/>
            <person name="Tang N."/>
            <person name="Roy S."/>
            <person name="Loubradou J."/>
            <person name="Henrissat B."/>
            <person name="Grigoriev I.V."/>
            <person name="Corradi N."/>
            <person name="Roux C."/>
            <person name="Martin F.M."/>
        </authorList>
    </citation>
    <scope>NUCLEOTIDE SEQUENCE [LARGE SCALE GENOMIC DNA]</scope>
    <source>
        <strain evidence="1 2">DAOM 194757</strain>
    </source>
</reference>
<dbReference type="AlphaFoldDB" id="A0A397UZN0"/>
<dbReference type="Proteomes" id="UP000266673">
    <property type="component" value="Unassembled WGS sequence"/>
</dbReference>
<proteinExistence type="predicted"/>
<evidence type="ECO:0000313" key="2">
    <source>
        <dbReference type="Proteomes" id="UP000266673"/>
    </source>
</evidence>
<protein>
    <submittedName>
        <fullName evidence="1">Uncharacterized protein</fullName>
    </submittedName>
</protein>
<organism evidence="1 2">
    <name type="scientific">Gigaspora rosea</name>
    <dbReference type="NCBI Taxonomy" id="44941"/>
    <lineage>
        <taxon>Eukaryota</taxon>
        <taxon>Fungi</taxon>
        <taxon>Fungi incertae sedis</taxon>
        <taxon>Mucoromycota</taxon>
        <taxon>Glomeromycotina</taxon>
        <taxon>Glomeromycetes</taxon>
        <taxon>Diversisporales</taxon>
        <taxon>Gigasporaceae</taxon>
        <taxon>Gigaspora</taxon>
    </lineage>
</organism>
<accession>A0A397UZN0</accession>
<name>A0A397UZN0_9GLOM</name>